<evidence type="ECO:0000256" key="1">
    <source>
        <dbReference type="SAM" id="MobiDB-lite"/>
    </source>
</evidence>
<feature type="region of interest" description="Disordered" evidence="1">
    <location>
        <begin position="74"/>
        <end position="126"/>
    </location>
</feature>
<gene>
    <name evidence="3" type="ORF">FHY64_15440</name>
</gene>
<dbReference type="RefSeq" id="WP_140196363.1">
    <property type="nucleotide sequence ID" value="NZ_CP065915.1"/>
</dbReference>
<keyword evidence="2" id="KW-0732">Signal</keyword>
<dbReference type="OrthoDB" id="5470953at2"/>
<dbReference type="SUPFAM" id="SSF47473">
    <property type="entry name" value="EF-hand"/>
    <property type="match status" value="1"/>
</dbReference>
<accession>A0A5C5GCU1</accession>
<sequence length="126" mass="12994">MKRTLVLTTALSFAAAGAIAQTVQFADVDSNGDDILTQEELAAVVGPEGAASVIDQLDGDDDGTITLAEAQVTAAPAPGMAEPAQNADTMDGMSEMDTMDGMESGTMMEDDSMMEGDSMMESSDDM</sequence>
<feature type="chain" id="PRO_5022719100" description="EF-hand domain-containing protein" evidence="2">
    <location>
        <begin position="21"/>
        <end position="126"/>
    </location>
</feature>
<evidence type="ECO:0000256" key="2">
    <source>
        <dbReference type="SAM" id="SignalP"/>
    </source>
</evidence>
<feature type="compositionally biased region" description="Low complexity" evidence="1">
    <location>
        <begin position="115"/>
        <end position="126"/>
    </location>
</feature>
<evidence type="ECO:0000313" key="3">
    <source>
        <dbReference type="EMBL" id="TNY31409.1"/>
    </source>
</evidence>
<keyword evidence="4" id="KW-1185">Reference proteome</keyword>
<reference evidence="3 4" key="1">
    <citation type="submission" date="2019-06" db="EMBL/GenBank/DDBJ databases">
        <title>Genome of new Rhodobacteraceae sp. SM1903.</title>
        <authorList>
            <person name="Ren X."/>
        </authorList>
    </citation>
    <scope>NUCLEOTIDE SEQUENCE [LARGE SCALE GENOMIC DNA]</scope>
    <source>
        <strain evidence="3 4">SM1903</strain>
    </source>
</reference>
<proteinExistence type="predicted"/>
<dbReference type="InterPro" id="IPR018247">
    <property type="entry name" value="EF_Hand_1_Ca_BS"/>
</dbReference>
<dbReference type="Proteomes" id="UP000314011">
    <property type="component" value="Unassembled WGS sequence"/>
</dbReference>
<name>A0A5C5GCU1_9RHOB</name>
<dbReference type="Gene3D" id="1.10.238.10">
    <property type="entry name" value="EF-hand"/>
    <property type="match status" value="1"/>
</dbReference>
<feature type="signal peptide" evidence="2">
    <location>
        <begin position="1"/>
        <end position="20"/>
    </location>
</feature>
<comment type="caution">
    <text evidence="3">The sequence shown here is derived from an EMBL/GenBank/DDBJ whole genome shotgun (WGS) entry which is preliminary data.</text>
</comment>
<dbReference type="PROSITE" id="PS00018">
    <property type="entry name" value="EF_HAND_1"/>
    <property type="match status" value="1"/>
</dbReference>
<evidence type="ECO:0008006" key="5">
    <source>
        <dbReference type="Google" id="ProtNLM"/>
    </source>
</evidence>
<dbReference type="EMBL" id="VFFF01000002">
    <property type="protein sequence ID" value="TNY31409.1"/>
    <property type="molecule type" value="Genomic_DNA"/>
</dbReference>
<dbReference type="InterPro" id="IPR011992">
    <property type="entry name" value="EF-hand-dom_pair"/>
</dbReference>
<dbReference type="AlphaFoldDB" id="A0A5C5GCU1"/>
<organism evidence="3 4">
    <name type="scientific">Pelagovum pacificum</name>
    <dbReference type="NCBI Taxonomy" id="2588711"/>
    <lineage>
        <taxon>Bacteria</taxon>
        <taxon>Pseudomonadati</taxon>
        <taxon>Pseudomonadota</taxon>
        <taxon>Alphaproteobacteria</taxon>
        <taxon>Rhodobacterales</taxon>
        <taxon>Paracoccaceae</taxon>
        <taxon>Pelagovum</taxon>
    </lineage>
</organism>
<evidence type="ECO:0000313" key="4">
    <source>
        <dbReference type="Proteomes" id="UP000314011"/>
    </source>
</evidence>
<protein>
    <recommendedName>
        <fullName evidence="5">EF-hand domain-containing protein</fullName>
    </recommendedName>
</protein>